<sequence>MELFSLVLINLLCLGVTYVFISAKVQKAVSEYYDQKLNRAIDLATSETIRELDRTVGIIESRLAALRAMLEKVESMGQNLQNGINNPQTSFSKQSIDEVPPYLEMGLSMDQEMKESKKEEEPIPEVLIKEQRNGIASVYQSNQQILQDLEKQTTDGAVTQAFSKLGKVVKGMMGMESDLQPSLEAVQNVNVPQFRPKMDFTVTGDPFSEEKSKSIIIRDETTEGNIRREFLTSLSAAADPAFAIYQNQMEDNIQLSLQAVLKDLPESATKIDKVIFLIKKGYSDEQISEFMNIGIHEIKLIKTIRLDRSRRV</sequence>
<keyword evidence="2" id="KW-1185">Reference proteome</keyword>
<name>A0A2P2E0U9_9LEPT</name>
<comment type="caution">
    <text evidence="1">The sequence shown here is derived from an EMBL/GenBank/DDBJ whole genome shotgun (WGS) entry which is preliminary data.</text>
</comment>
<accession>A0A2P2E0U9</accession>
<dbReference type="RefSeq" id="WP_108976430.1">
    <property type="nucleotide sequence ID" value="NZ_BFBB01000005.1"/>
</dbReference>
<dbReference type="Proteomes" id="UP000245133">
    <property type="component" value="Unassembled WGS sequence"/>
</dbReference>
<evidence type="ECO:0000313" key="2">
    <source>
        <dbReference type="Proteomes" id="UP000245133"/>
    </source>
</evidence>
<gene>
    <name evidence="1" type="ORF">LPTSP4_20340</name>
</gene>
<protein>
    <submittedName>
        <fullName evidence="1">Uncharacterized protein</fullName>
    </submittedName>
</protein>
<dbReference type="EMBL" id="BFBB01000005">
    <property type="protein sequence ID" value="GBF50508.1"/>
    <property type="molecule type" value="Genomic_DNA"/>
</dbReference>
<reference evidence="1 2" key="1">
    <citation type="submission" date="2018-02" db="EMBL/GenBank/DDBJ databases">
        <title>Novel Leptospira species isolated from soil and water in Japan.</title>
        <authorList>
            <person name="Nakao R."/>
            <person name="Masuzawa T."/>
        </authorList>
    </citation>
    <scope>NUCLEOTIDE SEQUENCE [LARGE SCALE GENOMIC DNA]</scope>
    <source>
        <strain evidence="1 2">YH101</strain>
    </source>
</reference>
<evidence type="ECO:0000313" key="1">
    <source>
        <dbReference type="EMBL" id="GBF50508.1"/>
    </source>
</evidence>
<dbReference type="AlphaFoldDB" id="A0A2P2E0U9"/>
<dbReference type="OrthoDB" id="341693at2"/>
<proteinExistence type="predicted"/>
<organism evidence="1 2">
    <name type="scientific">Leptospira ryugenii</name>
    <dbReference type="NCBI Taxonomy" id="1917863"/>
    <lineage>
        <taxon>Bacteria</taxon>
        <taxon>Pseudomonadati</taxon>
        <taxon>Spirochaetota</taxon>
        <taxon>Spirochaetia</taxon>
        <taxon>Leptospirales</taxon>
        <taxon>Leptospiraceae</taxon>
        <taxon>Leptospira</taxon>
    </lineage>
</organism>